<gene>
    <name evidence="1" type="ORF">FDP41_011609</name>
</gene>
<organism evidence="1 2">
    <name type="scientific">Naegleria fowleri</name>
    <name type="common">Brain eating amoeba</name>
    <dbReference type="NCBI Taxonomy" id="5763"/>
    <lineage>
        <taxon>Eukaryota</taxon>
        <taxon>Discoba</taxon>
        <taxon>Heterolobosea</taxon>
        <taxon>Tetramitia</taxon>
        <taxon>Eutetramitia</taxon>
        <taxon>Vahlkampfiidae</taxon>
        <taxon>Naegleria</taxon>
    </lineage>
</organism>
<keyword evidence="2" id="KW-1185">Reference proteome</keyword>
<comment type="caution">
    <text evidence="1">The sequence shown here is derived from an EMBL/GenBank/DDBJ whole genome shotgun (WGS) entry which is preliminary data.</text>
</comment>
<dbReference type="VEuPathDB" id="AmoebaDB:FDP41_011609"/>
<dbReference type="GeneID" id="68118824"/>
<evidence type="ECO:0000313" key="2">
    <source>
        <dbReference type="Proteomes" id="UP000444721"/>
    </source>
</evidence>
<dbReference type="Proteomes" id="UP000444721">
    <property type="component" value="Unassembled WGS sequence"/>
</dbReference>
<name>A0A6A5CBP0_NAEFO</name>
<accession>A0A6A5CBP0</accession>
<evidence type="ECO:0000313" key="1">
    <source>
        <dbReference type="EMBL" id="KAF0982679.1"/>
    </source>
</evidence>
<sequence length="544" mass="62877">MNSLVLVTIFDFLVLEDQLSFRLVNKSLSEELNISSSHGSSKSGMEKDKGNQVKNLIQLMMRLKSQHDEYLQTMTVQAQQDSSKRLALYFHGAITKVNATIRNYLITHANEENGTMLENPLSQYFQNTNDSSYKSIVNNEEYVELFQYGVVHYYRWIEGVNSRSQGGRCVIKIQKKNSADHVIITQHHCLGPNTRTETYDQFYRMECQFGKDETNIVIIDFLFDYDTHTDDLDGEGVGFILKDVLERILEETELPNDWNWKSLTKFLMKCSGSYKMKITEPTFPYPYSNTLERLRDKKNTITDQVRPIPNESAEQLDGVEFMDALVNEYFSSCRQTSPSRTMYDLCKLRERTCRLYAKHNYTLLPLNRVENGLKNMISHIESKLVRYGSGCSIDVSFVEYVAEYYLSSEAYFKLPGNENLVLISLKMHREYLYGFDENSELSFFVGDKMVEDYGQLYELFFTINKTNDHFNDDEDCIKTTIIGNEDSDKNNGSGGFQVKLLIEGLSIVLAKQHGVVFSEVQQDTASLDHYLVYWGNSLKPFEVN</sequence>
<dbReference type="VEuPathDB" id="AmoebaDB:NfTy_017750"/>
<reference evidence="1 2" key="1">
    <citation type="journal article" date="2019" name="Sci. Rep.">
        <title>Nanopore sequencing improves the draft genome of the human pathogenic amoeba Naegleria fowleri.</title>
        <authorList>
            <person name="Liechti N."/>
            <person name="Schurch N."/>
            <person name="Bruggmann R."/>
            <person name="Wittwer M."/>
        </authorList>
    </citation>
    <scope>NUCLEOTIDE SEQUENCE [LARGE SCALE GENOMIC DNA]</scope>
    <source>
        <strain evidence="1 2">ATCC 30894</strain>
    </source>
</reference>
<dbReference type="VEuPathDB" id="AmoebaDB:NF0120090"/>
<dbReference type="EMBL" id="VFQX01000009">
    <property type="protein sequence ID" value="KAF0982679.1"/>
    <property type="molecule type" value="Genomic_DNA"/>
</dbReference>
<dbReference type="AlphaFoldDB" id="A0A6A5CBP0"/>
<protein>
    <submittedName>
        <fullName evidence="1">Uncharacterized protein</fullName>
    </submittedName>
</protein>
<proteinExistence type="predicted"/>
<dbReference type="RefSeq" id="XP_044567392.1">
    <property type="nucleotide sequence ID" value="XM_044702036.1"/>
</dbReference>